<dbReference type="SUPFAM" id="SSF56801">
    <property type="entry name" value="Acetyl-CoA synthetase-like"/>
    <property type="match status" value="1"/>
</dbReference>
<dbReference type="RefSeq" id="XP_040694730.1">
    <property type="nucleotide sequence ID" value="XM_040832585.1"/>
</dbReference>
<evidence type="ECO:0000313" key="3">
    <source>
        <dbReference type="EMBL" id="OJJ41054.1"/>
    </source>
</evidence>
<dbReference type="VEuPathDB" id="FungiDB:ASPWEDRAFT_242389"/>
<dbReference type="Pfam" id="PF00501">
    <property type="entry name" value="AMP-binding"/>
    <property type="match status" value="1"/>
</dbReference>
<dbReference type="GeneID" id="63748433"/>
<dbReference type="Gene3D" id="3.40.50.980">
    <property type="match status" value="1"/>
</dbReference>
<evidence type="ECO:0000259" key="2">
    <source>
        <dbReference type="Pfam" id="PF00501"/>
    </source>
</evidence>
<dbReference type="Proteomes" id="UP000184383">
    <property type="component" value="Unassembled WGS sequence"/>
</dbReference>
<dbReference type="EMBL" id="KV878209">
    <property type="protein sequence ID" value="OJJ41054.1"/>
    <property type="molecule type" value="Genomic_DNA"/>
</dbReference>
<feature type="region of interest" description="Disordered" evidence="1">
    <location>
        <begin position="1"/>
        <end position="24"/>
    </location>
</feature>
<protein>
    <recommendedName>
        <fullName evidence="2">AMP-dependent synthetase/ligase domain-containing protein</fullName>
    </recommendedName>
</protein>
<name>A0A1L9S1L8_ASPWE</name>
<dbReference type="OrthoDB" id="6614653at2759"/>
<sequence>MMSWATGGKQEHGDPVTLVWNPPRNKRPRNAQSFHFSYFSYRARKIALGLRRQGVEKGHVLFLMSSKAPVWYEVFCGCIIAGVVCPCSPTLPPSEITNRIVKARVLAFVGNAKQKKWLSEIQQQEHISTGVRCIVQFCGETDCSRPDIHSHQSLLEYGDLENSQQA</sequence>
<organism evidence="3 4">
    <name type="scientific">Aspergillus wentii DTO 134E9</name>
    <dbReference type="NCBI Taxonomy" id="1073089"/>
    <lineage>
        <taxon>Eukaryota</taxon>
        <taxon>Fungi</taxon>
        <taxon>Dikarya</taxon>
        <taxon>Ascomycota</taxon>
        <taxon>Pezizomycotina</taxon>
        <taxon>Eurotiomycetes</taxon>
        <taxon>Eurotiomycetidae</taxon>
        <taxon>Eurotiales</taxon>
        <taxon>Aspergillaceae</taxon>
        <taxon>Aspergillus</taxon>
        <taxon>Aspergillus subgen. Cremei</taxon>
    </lineage>
</organism>
<reference evidence="4" key="1">
    <citation type="journal article" date="2017" name="Genome Biol.">
        <title>Comparative genomics reveals high biological diversity and specific adaptations in the industrially and medically important fungal genus Aspergillus.</title>
        <authorList>
            <person name="de Vries R.P."/>
            <person name="Riley R."/>
            <person name="Wiebenga A."/>
            <person name="Aguilar-Osorio G."/>
            <person name="Amillis S."/>
            <person name="Uchima C.A."/>
            <person name="Anderluh G."/>
            <person name="Asadollahi M."/>
            <person name="Askin M."/>
            <person name="Barry K."/>
            <person name="Battaglia E."/>
            <person name="Bayram O."/>
            <person name="Benocci T."/>
            <person name="Braus-Stromeyer S.A."/>
            <person name="Caldana C."/>
            <person name="Canovas D."/>
            <person name="Cerqueira G.C."/>
            <person name="Chen F."/>
            <person name="Chen W."/>
            <person name="Choi C."/>
            <person name="Clum A."/>
            <person name="Dos Santos R.A."/>
            <person name="Damasio A.R."/>
            <person name="Diallinas G."/>
            <person name="Emri T."/>
            <person name="Fekete E."/>
            <person name="Flipphi M."/>
            <person name="Freyberg S."/>
            <person name="Gallo A."/>
            <person name="Gournas C."/>
            <person name="Habgood R."/>
            <person name="Hainaut M."/>
            <person name="Harispe M.L."/>
            <person name="Henrissat B."/>
            <person name="Hilden K.S."/>
            <person name="Hope R."/>
            <person name="Hossain A."/>
            <person name="Karabika E."/>
            <person name="Karaffa L."/>
            <person name="Karanyi Z."/>
            <person name="Krasevec N."/>
            <person name="Kuo A."/>
            <person name="Kusch H."/>
            <person name="LaButti K."/>
            <person name="Lagendijk E.L."/>
            <person name="Lapidus A."/>
            <person name="Levasseur A."/>
            <person name="Lindquist E."/>
            <person name="Lipzen A."/>
            <person name="Logrieco A.F."/>
            <person name="MacCabe A."/>
            <person name="Maekelae M.R."/>
            <person name="Malavazi I."/>
            <person name="Melin P."/>
            <person name="Meyer V."/>
            <person name="Mielnichuk N."/>
            <person name="Miskei M."/>
            <person name="Molnar A.P."/>
            <person name="Mule G."/>
            <person name="Ngan C.Y."/>
            <person name="Orejas M."/>
            <person name="Orosz E."/>
            <person name="Ouedraogo J.P."/>
            <person name="Overkamp K.M."/>
            <person name="Park H.-S."/>
            <person name="Perrone G."/>
            <person name="Piumi F."/>
            <person name="Punt P.J."/>
            <person name="Ram A.F."/>
            <person name="Ramon A."/>
            <person name="Rauscher S."/>
            <person name="Record E."/>
            <person name="Riano-Pachon D.M."/>
            <person name="Robert V."/>
            <person name="Roehrig J."/>
            <person name="Ruller R."/>
            <person name="Salamov A."/>
            <person name="Salih N.S."/>
            <person name="Samson R.A."/>
            <person name="Sandor E."/>
            <person name="Sanguinetti M."/>
            <person name="Schuetze T."/>
            <person name="Sepcic K."/>
            <person name="Shelest E."/>
            <person name="Sherlock G."/>
            <person name="Sophianopoulou V."/>
            <person name="Squina F.M."/>
            <person name="Sun H."/>
            <person name="Susca A."/>
            <person name="Todd R.B."/>
            <person name="Tsang A."/>
            <person name="Unkles S.E."/>
            <person name="van de Wiele N."/>
            <person name="van Rossen-Uffink D."/>
            <person name="Oliveira J.V."/>
            <person name="Vesth T.C."/>
            <person name="Visser J."/>
            <person name="Yu J.-H."/>
            <person name="Zhou M."/>
            <person name="Andersen M.R."/>
            <person name="Archer D.B."/>
            <person name="Baker S.E."/>
            <person name="Benoit I."/>
            <person name="Brakhage A.A."/>
            <person name="Braus G.H."/>
            <person name="Fischer R."/>
            <person name="Frisvad J.C."/>
            <person name="Goldman G.H."/>
            <person name="Houbraken J."/>
            <person name="Oakley B."/>
            <person name="Pocsi I."/>
            <person name="Scazzocchio C."/>
            <person name="Seiboth B."/>
            <person name="vanKuyk P.A."/>
            <person name="Wortman J."/>
            <person name="Dyer P.S."/>
            <person name="Grigoriev I.V."/>
        </authorList>
    </citation>
    <scope>NUCLEOTIDE SEQUENCE [LARGE SCALE GENOMIC DNA]</scope>
    <source>
        <strain evidence="4">DTO 134E9</strain>
    </source>
</reference>
<dbReference type="AlphaFoldDB" id="A0A1L9S1L8"/>
<dbReference type="InterPro" id="IPR000873">
    <property type="entry name" value="AMP-dep_synth/lig_dom"/>
</dbReference>
<evidence type="ECO:0000313" key="4">
    <source>
        <dbReference type="Proteomes" id="UP000184383"/>
    </source>
</evidence>
<feature type="domain" description="AMP-dependent synthetase/ligase" evidence="2">
    <location>
        <begin position="31"/>
        <end position="127"/>
    </location>
</feature>
<keyword evidence="4" id="KW-1185">Reference proteome</keyword>
<evidence type="ECO:0000256" key="1">
    <source>
        <dbReference type="SAM" id="MobiDB-lite"/>
    </source>
</evidence>
<proteinExistence type="predicted"/>
<accession>A0A1L9S1L8</accession>
<gene>
    <name evidence="3" type="ORF">ASPWEDRAFT_242389</name>
</gene>